<organism evidence="3 4">
    <name type="scientific">Hermetia illucens</name>
    <name type="common">Black soldier fly</name>
    <dbReference type="NCBI Taxonomy" id="343691"/>
    <lineage>
        <taxon>Eukaryota</taxon>
        <taxon>Metazoa</taxon>
        <taxon>Ecdysozoa</taxon>
        <taxon>Arthropoda</taxon>
        <taxon>Hexapoda</taxon>
        <taxon>Insecta</taxon>
        <taxon>Pterygota</taxon>
        <taxon>Neoptera</taxon>
        <taxon>Endopterygota</taxon>
        <taxon>Diptera</taxon>
        <taxon>Brachycera</taxon>
        <taxon>Stratiomyomorpha</taxon>
        <taxon>Stratiomyidae</taxon>
        <taxon>Hermetiinae</taxon>
        <taxon>Hermetia</taxon>
    </lineage>
</organism>
<dbReference type="PANTHER" id="PTHR16284">
    <property type="entry name" value="PROTEIN CDV3 HOMOLOG"/>
    <property type="match status" value="1"/>
</dbReference>
<dbReference type="AlphaFoldDB" id="A0A7R8U9X1"/>
<dbReference type="OrthoDB" id="6288097at2759"/>
<accession>A0A7R8U9X1</accession>
<feature type="region of interest" description="Disordered" evidence="2">
    <location>
        <begin position="1"/>
        <end position="211"/>
    </location>
</feature>
<comment type="similarity">
    <text evidence="1">Belongs to the CDV3 family.</text>
</comment>
<dbReference type="EMBL" id="LR899009">
    <property type="protein sequence ID" value="CAD7076621.1"/>
    <property type="molecule type" value="Genomic_DNA"/>
</dbReference>
<reference evidence="3 4" key="1">
    <citation type="submission" date="2020-11" db="EMBL/GenBank/DDBJ databases">
        <authorList>
            <person name="Wallbank WR R."/>
            <person name="Pardo Diaz C."/>
            <person name="Kozak K."/>
            <person name="Martin S."/>
            <person name="Jiggins C."/>
            <person name="Moest M."/>
            <person name="Warren A I."/>
            <person name="Generalovic N T."/>
            <person name="Byers J.R.P. K."/>
            <person name="Montejo-Kovacevich G."/>
            <person name="Yen C E."/>
        </authorList>
    </citation>
    <scope>NUCLEOTIDE SEQUENCE [LARGE SCALE GENOMIC DNA]</scope>
</reference>
<sequence>MADLDDFFAKKDKKKSKTKRFATAEELAKKLDDTSKRTQEPPKPRKDRLVNSNAGGEGDDSSNSEQRQEDEWKEFEEEERKDYTGLKIGQLTITDEEQNQANLGQGGDYGNDGGSDGEENTTEGRKPGPWKKVVPPDDVVETAPIDNKTPNKIYITPALRNQPLPRATKARNRAAPDITNEDYFPTLGAARPEEQRKKKNEPAFEEVRHGGRITRVQEIQSAPVSIGNRFKSLADDDS</sequence>
<evidence type="ECO:0000313" key="3">
    <source>
        <dbReference type="EMBL" id="CAD7076621.1"/>
    </source>
</evidence>
<protein>
    <recommendedName>
        <fullName evidence="5">Protein CDV3 homolog</fullName>
    </recommendedName>
</protein>
<dbReference type="PANTHER" id="PTHR16284:SF13">
    <property type="entry name" value="PROTEIN CDV3 HOMOLOG"/>
    <property type="match status" value="1"/>
</dbReference>
<evidence type="ECO:0000256" key="1">
    <source>
        <dbReference type="ARBA" id="ARBA00006062"/>
    </source>
</evidence>
<feature type="compositionally biased region" description="Basic residues" evidence="2">
    <location>
        <begin position="11"/>
        <end position="20"/>
    </location>
</feature>
<keyword evidence="4" id="KW-1185">Reference proteome</keyword>
<evidence type="ECO:0008006" key="5">
    <source>
        <dbReference type="Google" id="ProtNLM"/>
    </source>
</evidence>
<proteinExistence type="inferred from homology"/>
<name>A0A7R8U9X1_HERIL</name>
<feature type="compositionally biased region" description="Basic and acidic residues" evidence="2">
    <location>
        <begin position="22"/>
        <end position="49"/>
    </location>
</feature>
<gene>
    <name evidence="3" type="ORF">HERILL_LOCUS24</name>
</gene>
<dbReference type="Proteomes" id="UP000594454">
    <property type="component" value="Chromosome 1"/>
</dbReference>
<dbReference type="InterPro" id="IPR026806">
    <property type="entry name" value="CDV3"/>
</dbReference>
<evidence type="ECO:0000313" key="4">
    <source>
        <dbReference type="Proteomes" id="UP000594454"/>
    </source>
</evidence>
<dbReference type="Pfam" id="PF15359">
    <property type="entry name" value="CDV3"/>
    <property type="match status" value="1"/>
</dbReference>
<feature type="compositionally biased region" description="Gly residues" evidence="2">
    <location>
        <begin position="104"/>
        <end position="114"/>
    </location>
</feature>
<evidence type="ECO:0000256" key="2">
    <source>
        <dbReference type="SAM" id="MobiDB-lite"/>
    </source>
</evidence>
<dbReference type="GO" id="GO:0005737">
    <property type="term" value="C:cytoplasm"/>
    <property type="evidence" value="ECO:0007669"/>
    <property type="project" value="TreeGrafter"/>
</dbReference>
<feature type="compositionally biased region" description="Basic and acidic residues" evidence="2">
    <location>
        <begin position="191"/>
        <end position="209"/>
    </location>
</feature>